<dbReference type="STRING" id="909613.UO65_0402"/>
<evidence type="ECO:0000313" key="8">
    <source>
        <dbReference type="EMBL" id="EWC64279.1"/>
    </source>
</evidence>
<dbReference type="AlphaFoldDB" id="W7JE69"/>
<evidence type="ECO:0000259" key="7">
    <source>
        <dbReference type="PROSITE" id="PS50850"/>
    </source>
</evidence>
<dbReference type="RefSeq" id="WP_161784405.1">
    <property type="nucleotide sequence ID" value="NZ_AYXG01000016.1"/>
</dbReference>
<feature type="transmembrane region" description="Helical" evidence="6">
    <location>
        <begin position="34"/>
        <end position="59"/>
    </location>
</feature>
<keyword evidence="2" id="KW-1003">Cell membrane</keyword>
<feature type="transmembrane region" description="Helical" evidence="6">
    <location>
        <begin position="207"/>
        <end position="230"/>
    </location>
</feature>
<sequence length="383" mass="38491">MIGGQGISLVGDNMLTIALTWSAVRLGGPGAVTLLMLCSTIPKALMLIFGGAVADLVGPRFMLLRTTSGRVALLAAGAVAVGLAESVPVLAVIAVVEGVLVGLGGPSFGTVLPKLAPGDDLVRANSLYSMVTRLAPIAGAPLGAWLIATGQLWMAMAVVAVTCSASFGCLFHVTRGMVRPAAPVRTGLLRRSLDGVRVLAVSRRLRWLFVAAFALDFCFGWPMLAALPLLADSRGWGVGAVGAVIAAFSAGALTSTGLGALFGHRLPLVVRLVVSGVVLAGGVLVMALTPTVFALAVTAYATGVASGFNGPAIVSLYQAAAPPDRMGAAMATLALAGIGTTPFSVALFGSLALAVGVQATWLVCGVLAFAGPVAAVLALRSPE</sequence>
<evidence type="ECO:0000256" key="4">
    <source>
        <dbReference type="ARBA" id="ARBA00022989"/>
    </source>
</evidence>
<dbReference type="Proteomes" id="UP000019277">
    <property type="component" value="Unassembled WGS sequence"/>
</dbReference>
<dbReference type="EMBL" id="AYXG01000016">
    <property type="protein sequence ID" value="EWC64279.1"/>
    <property type="molecule type" value="Genomic_DNA"/>
</dbReference>
<feature type="transmembrane region" description="Helical" evidence="6">
    <location>
        <begin position="359"/>
        <end position="379"/>
    </location>
</feature>
<feature type="transmembrane region" description="Helical" evidence="6">
    <location>
        <begin position="71"/>
        <end position="96"/>
    </location>
</feature>
<dbReference type="InterPro" id="IPR020846">
    <property type="entry name" value="MFS_dom"/>
</dbReference>
<dbReference type="GO" id="GO:0005886">
    <property type="term" value="C:plasma membrane"/>
    <property type="evidence" value="ECO:0007669"/>
    <property type="project" value="UniProtKB-SubCell"/>
</dbReference>
<dbReference type="SUPFAM" id="SSF103473">
    <property type="entry name" value="MFS general substrate transporter"/>
    <property type="match status" value="1"/>
</dbReference>
<proteinExistence type="predicted"/>
<protein>
    <submittedName>
        <fullName evidence="8">Putative integral membrane efflux protein</fullName>
    </submittedName>
</protein>
<feature type="transmembrane region" description="Helical" evidence="6">
    <location>
        <begin position="293"/>
        <end position="317"/>
    </location>
</feature>
<feature type="transmembrane region" description="Helical" evidence="6">
    <location>
        <begin position="329"/>
        <end position="353"/>
    </location>
</feature>
<dbReference type="eggNOG" id="COG2814">
    <property type="taxonomic scope" value="Bacteria"/>
</dbReference>
<reference evidence="8 9" key="1">
    <citation type="journal article" date="2014" name="Genome Announc.">
        <title>Draft Genome Sequence of the Antitrypanosomally Active Sponge-Associated Bacterium Actinokineospora sp. Strain EG49.</title>
        <authorList>
            <person name="Harjes J."/>
            <person name="Ryu T."/>
            <person name="Abdelmohsen U.R."/>
            <person name="Moitinho-Silva L."/>
            <person name="Horn H."/>
            <person name="Ravasi T."/>
            <person name="Hentschel U."/>
        </authorList>
    </citation>
    <scope>NUCLEOTIDE SEQUENCE [LARGE SCALE GENOMIC DNA]</scope>
    <source>
        <strain evidence="8 9">EG49</strain>
    </source>
</reference>
<feature type="transmembrane region" description="Helical" evidence="6">
    <location>
        <begin position="268"/>
        <end position="287"/>
    </location>
</feature>
<dbReference type="InterPro" id="IPR011701">
    <property type="entry name" value="MFS"/>
</dbReference>
<evidence type="ECO:0000256" key="6">
    <source>
        <dbReference type="SAM" id="Phobius"/>
    </source>
</evidence>
<evidence type="ECO:0000256" key="5">
    <source>
        <dbReference type="ARBA" id="ARBA00023136"/>
    </source>
</evidence>
<keyword evidence="3 6" id="KW-0812">Transmembrane</keyword>
<accession>W7JE69</accession>
<feature type="transmembrane region" description="Helical" evidence="6">
    <location>
        <begin position="152"/>
        <end position="173"/>
    </location>
</feature>
<dbReference type="GO" id="GO:0022857">
    <property type="term" value="F:transmembrane transporter activity"/>
    <property type="evidence" value="ECO:0007669"/>
    <property type="project" value="InterPro"/>
</dbReference>
<feature type="domain" description="Major facilitator superfamily (MFS) profile" evidence="7">
    <location>
        <begin position="1"/>
        <end position="383"/>
    </location>
</feature>
<comment type="subcellular location">
    <subcellularLocation>
        <location evidence="1">Cell membrane</location>
        <topology evidence="1">Multi-pass membrane protein</topology>
    </subcellularLocation>
</comment>
<keyword evidence="4 6" id="KW-1133">Transmembrane helix</keyword>
<evidence type="ECO:0000313" key="9">
    <source>
        <dbReference type="Proteomes" id="UP000019277"/>
    </source>
</evidence>
<keyword evidence="5 6" id="KW-0472">Membrane</keyword>
<evidence type="ECO:0000256" key="3">
    <source>
        <dbReference type="ARBA" id="ARBA00022692"/>
    </source>
</evidence>
<dbReference type="OrthoDB" id="3370144at2"/>
<organism evidence="8 9">
    <name type="scientific">Actinokineospora spheciospongiae</name>
    <dbReference type="NCBI Taxonomy" id="909613"/>
    <lineage>
        <taxon>Bacteria</taxon>
        <taxon>Bacillati</taxon>
        <taxon>Actinomycetota</taxon>
        <taxon>Actinomycetes</taxon>
        <taxon>Pseudonocardiales</taxon>
        <taxon>Pseudonocardiaceae</taxon>
        <taxon>Actinokineospora</taxon>
    </lineage>
</organism>
<dbReference type="CDD" id="cd06173">
    <property type="entry name" value="MFS_MefA_like"/>
    <property type="match status" value="1"/>
</dbReference>
<dbReference type="PANTHER" id="PTHR23513:SF11">
    <property type="entry name" value="STAPHYLOFERRIN A TRANSPORTER"/>
    <property type="match status" value="1"/>
</dbReference>
<dbReference type="PANTHER" id="PTHR23513">
    <property type="entry name" value="INTEGRAL MEMBRANE EFFLUX PROTEIN-RELATED"/>
    <property type="match status" value="1"/>
</dbReference>
<dbReference type="InterPro" id="IPR036259">
    <property type="entry name" value="MFS_trans_sf"/>
</dbReference>
<dbReference type="Pfam" id="PF07690">
    <property type="entry name" value="MFS_1"/>
    <property type="match status" value="1"/>
</dbReference>
<dbReference type="PATRIC" id="fig|909613.9.peg.415"/>
<evidence type="ECO:0000256" key="2">
    <source>
        <dbReference type="ARBA" id="ARBA00022475"/>
    </source>
</evidence>
<comment type="caution">
    <text evidence="8">The sequence shown here is derived from an EMBL/GenBank/DDBJ whole genome shotgun (WGS) entry which is preliminary data.</text>
</comment>
<gene>
    <name evidence="8" type="ORF">UO65_0402</name>
</gene>
<feature type="transmembrane region" description="Helical" evidence="6">
    <location>
        <begin position="236"/>
        <end position="261"/>
    </location>
</feature>
<keyword evidence="9" id="KW-1185">Reference proteome</keyword>
<name>W7JE69_9PSEU</name>
<dbReference type="PROSITE" id="PS50850">
    <property type="entry name" value="MFS"/>
    <property type="match status" value="1"/>
</dbReference>
<evidence type="ECO:0000256" key="1">
    <source>
        <dbReference type="ARBA" id="ARBA00004651"/>
    </source>
</evidence>
<dbReference type="Gene3D" id="1.20.1250.20">
    <property type="entry name" value="MFS general substrate transporter like domains"/>
    <property type="match status" value="1"/>
</dbReference>